<dbReference type="GO" id="GO:0003964">
    <property type="term" value="F:RNA-directed DNA polymerase activity"/>
    <property type="evidence" value="ECO:0007669"/>
    <property type="project" value="UniProtKB-KW"/>
</dbReference>
<dbReference type="CDD" id="cd00303">
    <property type="entry name" value="retropepsin_like"/>
    <property type="match status" value="1"/>
</dbReference>
<keyword evidence="7" id="KW-0695">RNA-directed DNA polymerase</keyword>
<evidence type="ECO:0000259" key="10">
    <source>
        <dbReference type="Pfam" id="PF17917"/>
    </source>
</evidence>
<feature type="non-terminal residue" evidence="11">
    <location>
        <position position="1"/>
    </location>
</feature>
<evidence type="ECO:0000313" key="12">
    <source>
        <dbReference type="Proteomes" id="UP001153555"/>
    </source>
</evidence>
<dbReference type="InterPro" id="IPR043502">
    <property type="entry name" value="DNA/RNA_pol_sf"/>
</dbReference>
<dbReference type="InterPro" id="IPR041373">
    <property type="entry name" value="RT_RNaseH"/>
</dbReference>
<dbReference type="Pfam" id="PF03732">
    <property type="entry name" value="Retrotrans_gag"/>
    <property type="match status" value="1"/>
</dbReference>
<dbReference type="InterPro" id="IPR021109">
    <property type="entry name" value="Peptidase_aspartic_dom_sf"/>
</dbReference>
<dbReference type="Proteomes" id="UP001153555">
    <property type="component" value="Unassembled WGS sequence"/>
</dbReference>
<dbReference type="Gene3D" id="3.30.70.270">
    <property type="match status" value="2"/>
</dbReference>
<reference evidence="11" key="1">
    <citation type="submission" date="2019-12" db="EMBL/GenBank/DDBJ databases">
        <authorList>
            <person name="Scholes J."/>
        </authorList>
    </citation>
    <scope>NUCLEOTIDE SEQUENCE</scope>
</reference>
<evidence type="ECO:0000256" key="5">
    <source>
        <dbReference type="ARBA" id="ARBA00022759"/>
    </source>
</evidence>
<keyword evidence="2" id="KW-0808">Transferase</keyword>
<evidence type="ECO:0000256" key="1">
    <source>
        <dbReference type="ARBA" id="ARBA00012493"/>
    </source>
</evidence>
<dbReference type="Pfam" id="PF17917">
    <property type="entry name" value="RT_RNaseH"/>
    <property type="match status" value="1"/>
</dbReference>
<dbReference type="SUPFAM" id="SSF56672">
    <property type="entry name" value="DNA/RNA polymerases"/>
    <property type="match status" value="1"/>
</dbReference>
<keyword evidence="12" id="KW-1185">Reference proteome</keyword>
<keyword evidence="5" id="KW-0255">Endonuclease</keyword>
<feature type="domain" description="Reverse transcriptase RNase H-like" evidence="10">
    <location>
        <begin position="803"/>
        <end position="905"/>
    </location>
</feature>
<evidence type="ECO:0000256" key="2">
    <source>
        <dbReference type="ARBA" id="ARBA00022679"/>
    </source>
</evidence>
<sequence length="1021" mass="115275">QQPPRNTLRNLAQPVIGPVTSCIRLPDAVRNYELKLIHYNQLPAFHGLPSEDPLNFIREFYNVLNTFPLNGLNEDQLKLRCFPETLKDRAKAWFMTLAPGSLTTWTEVYSKFIGRYYSHQKTQELRSQIVSFAQLPNESLHEAWERFKDLQRQCPHHNLSPGLLMNGFYDSLHQNLQYMVDNAAGGDIGARTAEEMFEIFETMSTNSSQKSTRGKRAVVSEVGTSNDAVAQQLAELTEQMRLLTARGSQPVNTFAIDTCGACGVPGHRSELCPSSFEQDPSEQYADASALQGYQNRPANDPYSNTFNPALGNGKVASGMLDLGAGINLMPFSIFQRLGLGDLRPTRMCLQLADRSIRYPKGIVEDVLVRVGKLIIPVDFVILDVGDVHENGKDHTILLGRPFMATTNTLIDVKNGTLNMTVLGESVSISVREAMSSSSVNFIEECAFIDLDDSFVDEMVFQEFEDKSLPGDIKGISPSTCMHRIILEEGAKSFRDSQRRLNPNMMEVVKKEVLKLFSEGLIYPVASSEWVSPIHVVPKKGGITVIENDKKELVPTRITTGWRMCIDYRRLNAVTKKDHFPLPFIDQILDRLSGHQFYCFLDGLSSYYQVAIAPEDQPKTTFTCPFGTFAFRRMPFGLCNAPGTFQRCMFSIFSDMLEDCLQVFMDDFSIFGDSFSHCLRNLSRVLERCIESNLTLSWEKSHFMVRSGVVLGHIVSCRGIEVDKAKVDVIEKLPPPMNVKGIRSFLGHAGFYRRFIKDFSKISQPLCHLLAQDVPYVFDDACLCAFNELKSKLVSAPIVIAPDWSIPFEIMCDASNLAVGAVLGQRVDKLLRVIYYASLTLNGAQQNYTTTEKELLVVVFSLEKFRSYILGSKVIIHSDHAALKYLLSKTHSKPRLIRWILLLQEFDVDIKDRKGSENVVADHLSRIVPSESSSSLIAHHSINDNFPYEHAHEVSKSVWYADIVNYLCCGKLRPNLSSQERKRFLAVCRDYFWDEPLLFKMGKDEVLRRCVPEEEQAAVLTF</sequence>
<dbReference type="PANTHER" id="PTHR37984:SF5">
    <property type="entry name" value="PROTEIN NYNRIN-LIKE"/>
    <property type="match status" value="1"/>
</dbReference>
<dbReference type="GO" id="GO:0004519">
    <property type="term" value="F:endonuclease activity"/>
    <property type="evidence" value="ECO:0007669"/>
    <property type="project" value="UniProtKB-KW"/>
</dbReference>
<dbReference type="EC" id="2.7.7.49" evidence="1"/>
<dbReference type="PANTHER" id="PTHR37984">
    <property type="entry name" value="PROTEIN CBG26694"/>
    <property type="match status" value="1"/>
</dbReference>
<dbReference type="FunFam" id="3.10.20.370:FF:000001">
    <property type="entry name" value="Retrovirus-related Pol polyprotein from transposon 17.6-like protein"/>
    <property type="match status" value="1"/>
</dbReference>
<organism evidence="11 12">
    <name type="scientific">Striga hermonthica</name>
    <name type="common">Purple witchweed</name>
    <name type="synonym">Buchnera hermonthica</name>
    <dbReference type="NCBI Taxonomy" id="68872"/>
    <lineage>
        <taxon>Eukaryota</taxon>
        <taxon>Viridiplantae</taxon>
        <taxon>Streptophyta</taxon>
        <taxon>Embryophyta</taxon>
        <taxon>Tracheophyta</taxon>
        <taxon>Spermatophyta</taxon>
        <taxon>Magnoliopsida</taxon>
        <taxon>eudicotyledons</taxon>
        <taxon>Gunneridae</taxon>
        <taxon>Pentapetalae</taxon>
        <taxon>asterids</taxon>
        <taxon>lamiids</taxon>
        <taxon>Lamiales</taxon>
        <taxon>Orobanchaceae</taxon>
        <taxon>Buchnereae</taxon>
        <taxon>Striga</taxon>
    </lineage>
</organism>
<proteinExistence type="predicted"/>
<keyword evidence="3" id="KW-0548">Nucleotidyltransferase</keyword>
<dbReference type="InterPro" id="IPR043128">
    <property type="entry name" value="Rev_trsase/Diguanyl_cyclase"/>
</dbReference>
<dbReference type="Pfam" id="PF00078">
    <property type="entry name" value="RVT_1"/>
    <property type="match status" value="1"/>
</dbReference>
<dbReference type="CDD" id="cd01647">
    <property type="entry name" value="RT_LTR"/>
    <property type="match status" value="1"/>
</dbReference>
<dbReference type="FunFam" id="3.30.70.270:FF:000020">
    <property type="entry name" value="Transposon Tf2-6 polyprotein-like Protein"/>
    <property type="match status" value="1"/>
</dbReference>
<feature type="domain" description="Reverse transcriptase" evidence="8">
    <location>
        <begin position="551"/>
        <end position="713"/>
    </location>
</feature>
<dbReference type="OrthoDB" id="1417174at2759"/>
<dbReference type="EMBL" id="CACSLK010027833">
    <property type="protein sequence ID" value="CAA0832262.1"/>
    <property type="molecule type" value="Genomic_DNA"/>
</dbReference>
<dbReference type="InterPro" id="IPR005162">
    <property type="entry name" value="Retrotrans_gag_dom"/>
</dbReference>
<evidence type="ECO:0000259" key="8">
    <source>
        <dbReference type="Pfam" id="PF00078"/>
    </source>
</evidence>
<comment type="caution">
    <text evidence="11">The sequence shown here is derived from an EMBL/GenBank/DDBJ whole genome shotgun (WGS) entry which is preliminary data.</text>
</comment>
<protein>
    <recommendedName>
        <fullName evidence="1">RNA-directed DNA polymerase</fullName>
        <ecNumber evidence="1">2.7.7.49</ecNumber>
    </recommendedName>
</protein>
<dbReference type="Gene3D" id="2.40.70.10">
    <property type="entry name" value="Acid Proteases"/>
    <property type="match status" value="1"/>
</dbReference>
<evidence type="ECO:0000259" key="9">
    <source>
        <dbReference type="Pfam" id="PF03732"/>
    </source>
</evidence>
<feature type="non-terminal residue" evidence="11">
    <location>
        <position position="1021"/>
    </location>
</feature>
<keyword evidence="4" id="KW-0540">Nuclease</keyword>
<dbReference type="GO" id="GO:0016787">
    <property type="term" value="F:hydrolase activity"/>
    <property type="evidence" value="ECO:0007669"/>
    <property type="project" value="UniProtKB-KW"/>
</dbReference>
<dbReference type="InterPro" id="IPR000477">
    <property type="entry name" value="RT_dom"/>
</dbReference>
<feature type="domain" description="Retrotransposon gag" evidence="9">
    <location>
        <begin position="81"/>
        <end position="173"/>
    </location>
</feature>
<dbReference type="Gene3D" id="3.10.10.10">
    <property type="entry name" value="HIV Type 1 Reverse Transcriptase, subunit A, domain 1"/>
    <property type="match status" value="1"/>
</dbReference>
<name>A0A9N7NNB1_STRHE</name>
<accession>A0A9N7NNB1</accession>
<evidence type="ECO:0000256" key="3">
    <source>
        <dbReference type="ARBA" id="ARBA00022695"/>
    </source>
</evidence>
<evidence type="ECO:0000313" key="11">
    <source>
        <dbReference type="EMBL" id="CAA0832262.1"/>
    </source>
</evidence>
<gene>
    <name evidence="11" type="ORF">SHERM_27564</name>
</gene>
<evidence type="ECO:0000256" key="6">
    <source>
        <dbReference type="ARBA" id="ARBA00022801"/>
    </source>
</evidence>
<keyword evidence="6" id="KW-0378">Hydrolase</keyword>
<evidence type="ECO:0000256" key="7">
    <source>
        <dbReference type="ARBA" id="ARBA00022918"/>
    </source>
</evidence>
<dbReference type="AlphaFoldDB" id="A0A9N7NNB1"/>
<evidence type="ECO:0000256" key="4">
    <source>
        <dbReference type="ARBA" id="ARBA00022722"/>
    </source>
</evidence>
<dbReference type="InterPro" id="IPR050951">
    <property type="entry name" value="Retrovirus_Pol_polyprotein"/>
</dbReference>
<dbReference type="CDD" id="cd09274">
    <property type="entry name" value="RNase_HI_RT_Ty3"/>
    <property type="match status" value="1"/>
</dbReference>